<accession>A0AAN6YV66</accession>
<dbReference type="AlphaFoldDB" id="A0AAN6YV66"/>
<dbReference type="PANTHER" id="PTHR13326:SF21">
    <property type="entry name" value="PSEUDOURIDYLATE SYNTHASE PUS7L"/>
    <property type="match status" value="1"/>
</dbReference>
<dbReference type="InterPro" id="IPR001656">
    <property type="entry name" value="PsdUridine_synth_TruD"/>
</dbReference>
<dbReference type="NCBIfam" id="TIGR00094">
    <property type="entry name" value="tRNA_TruD_broad"/>
    <property type="match status" value="1"/>
</dbReference>
<dbReference type="PROSITE" id="PS50984">
    <property type="entry name" value="TRUD"/>
    <property type="match status" value="1"/>
</dbReference>
<feature type="domain" description="TRUD" evidence="4">
    <location>
        <begin position="343"/>
        <end position="603"/>
    </location>
</feature>
<dbReference type="PANTHER" id="PTHR13326">
    <property type="entry name" value="TRNA PSEUDOURIDINE SYNTHASE D"/>
    <property type="match status" value="1"/>
</dbReference>
<keyword evidence="2" id="KW-0413">Isomerase</keyword>
<dbReference type="CDD" id="cd02576">
    <property type="entry name" value="PseudoU_synth_ScPUS7"/>
    <property type="match status" value="1"/>
</dbReference>
<proteinExistence type="inferred from homology"/>
<evidence type="ECO:0000256" key="3">
    <source>
        <dbReference type="SAM" id="MobiDB-lite"/>
    </source>
</evidence>
<feature type="region of interest" description="Disordered" evidence="3">
    <location>
        <begin position="65"/>
        <end position="96"/>
    </location>
</feature>
<dbReference type="PIRSF" id="PIRSF037016">
    <property type="entry name" value="Pseudouridin_synth_euk_prd"/>
    <property type="match status" value="1"/>
</dbReference>
<dbReference type="GeneID" id="89935307"/>
<evidence type="ECO:0000259" key="4">
    <source>
        <dbReference type="PROSITE" id="PS50984"/>
    </source>
</evidence>
<comment type="caution">
    <text evidence="5">The sequence shown here is derived from an EMBL/GenBank/DDBJ whole genome shotgun (WGS) entry which is preliminary data.</text>
</comment>
<evidence type="ECO:0000256" key="1">
    <source>
        <dbReference type="ARBA" id="ARBA00007953"/>
    </source>
</evidence>
<dbReference type="GO" id="GO:0003723">
    <property type="term" value="F:RNA binding"/>
    <property type="evidence" value="ECO:0007669"/>
    <property type="project" value="InterPro"/>
</dbReference>
<feature type="compositionally biased region" description="Polar residues" evidence="3">
    <location>
        <begin position="71"/>
        <end position="88"/>
    </location>
</feature>
<dbReference type="InterPro" id="IPR020103">
    <property type="entry name" value="PsdUridine_synth_cat_dom_sf"/>
</dbReference>
<dbReference type="RefSeq" id="XP_064672790.1">
    <property type="nucleotide sequence ID" value="XM_064811182.1"/>
</dbReference>
<feature type="region of interest" description="Disordered" evidence="3">
    <location>
        <begin position="179"/>
        <end position="202"/>
    </location>
</feature>
<organism evidence="5 6">
    <name type="scientific">Canariomyces notabilis</name>
    <dbReference type="NCBI Taxonomy" id="2074819"/>
    <lineage>
        <taxon>Eukaryota</taxon>
        <taxon>Fungi</taxon>
        <taxon>Dikarya</taxon>
        <taxon>Ascomycota</taxon>
        <taxon>Pezizomycotina</taxon>
        <taxon>Sordariomycetes</taxon>
        <taxon>Sordariomycetidae</taxon>
        <taxon>Sordariales</taxon>
        <taxon>Chaetomiaceae</taxon>
        <taxon>Canariomyces</taxon>
    </lineage>
</organism>
<comment type="similarity">
    <text evidence="1">Belongs to the pseudouridine synthase TruD family.</text>
</comment>
<dbReference type="EMBL" id="MU853335">
    <property type="protein sequence ID" value="KAK4115220.1"/>
    <property type="molecule type" value="Genomic_DNA"/>
</dbReference>
<feature type="region of interest" description="Disordered" evidence="3">
    <location>
        <begin position="710"/>
        <end position="742"/>
    </location>
</feature>
<dbReference type="InterPro" id="IPR011760">
    <property type="entry name" value="PsdUridine_synth_TruD_insert"/>
</dbReference>
<feature type="compositionally biased region" description="Polar residues" evidence="3">
    <location>
        <begin position="714"/>
        <end position="725"/>
    </location>
</feature>
<name>A0AAN6YV66_9PEZI</name>
<gene>
    <name evidence="5" type="ORF">N656DRAFT_704450</name>
</gene>
<reference evidence="5" key="1">
    <citation type="journal article" date="2023" name="Mol. Phylogenet. Evol.">
        <title>Genome-scale phylogeny and comparative genomics of the fungal order Sordariales.</title>
        <authorList>
            <person name="Hensen N."/>
            <person name="Bonometti L."/>
            <person name="Westerberg I."/>
            <person name="Brannstrom I.O."/>
            <person name="Guillou S."/>
            <person name="Cros-Aarteil S."/>
            <person name="Calhoun S."/>
            <person name="Haridas S."/>
            <person name="Kuo A."/>
            <person name="Mondo S."/>
            <person name="Pangilinan J."/>
            <person name="Riley R."/>
            <person name="LaButti K."/>
            <person name="Andreopoulos B."/>
            <person name="Lipzen A."/>
            <person name="Chen C."/>
            <person name="Yan M."/>
            <person name="Daum C."/>
            <person name="Ng V."/>
            <person name="Clum A."/>
            <person name="Steindorff A."/>
            <person name="Ohm R.A."/>
            <person name="Martin F."/>
            <person name="Silar P."/>
            <person name="Natvig D.O."/>
            <person name="Lalanne C."/>
            <person name="Gautier V."/>
            <person name="Ament-Velasquez S.L."/>
            <person name="Kruys A."/>
            <person name="Hutchinson M.I."/>
            <person name="Powell A.J."/>
            <person name="Barry K."/>
            <person name="Miller A.N."/>
            <person name="Grigoriev I.V."/>
            <person name="Debuchy R."/>
            <person name="Gladieux P."/>
            <person name="Hiltunen Thoren M."/>
            <person name="Johannesson H."/>
        </authorList>
    </citation>
    <scope>NUCLEOTIDE SEQUENCE</scope>
    <source>
        <strain evidence="5">CBS 508.74</strain>
    </source>
</reference>
<reference evidence="5" key="2">
    <citation type="submission" date="2023-05" db="EMBL/GenBank/DDBJ databases">
        <authorList>
            <consortium name="Lawrence Berkeley National Laboratory"/>
            <person name="Steindorff A."/>
            <person name="Hensen N."/>
            <person name="Bonometti L."/>
            <person name="Westerberg I."/>
            <person name="Brannstrom I.O."/>
            <person name="Guillou S."/>
            <person name="Cros-Aarteil S."/>
            <person name="Calhoun S."/>
            <person name="Haridas S."/>
            <person name="Kuo A."/>
            <person name="Mondo S."/>
            <person name="Pangilinan J."/>
            <person name="Riley R."/>
            <person name="Labutti K."/>
            <person name="Andreopoulos B."/>
            <person name="Lipzen A."/>
            <person name="Chen C."/>
            <person name="Yanf M."/>
            <person name="Daum C."/>
            <person name="Ng V."/>
            <person name="Clum A."/>
            <person name="Ohm R."/>
            <person name="Martin F."/>
            <person name="Silar P."/>
            <person name="Natvig D."/>
            <person name="Lalanne C."/>
            <person name="Gautier V."/>
            <person name="Ament-Velasquez S.L."/>
            <person name="Kruys A."/>
            <person name="Hutchinson M.I."/>
            <person name="Powell A.J."/>
            <person name="Barry K."/>
            <person name="Miller A.N."/>
            <person name="Grigoriev I.V."/>
            <person name="Debuchy R."/>
            <person name="Gladieux P."/>
            <person name="Thoren M.H."/>
            <person name="Johannesson H."/>
        </authorList>
    </citation>
    <scope>NUCLEOTIDE SEQUENCE</scope>
    <source>
        <strain evidence="5">CBS 508.74</strain>
    </source>
</reference>
<dbReference type="GO" id="GO:0005634">
    <property type="term" value="C:nucleus"/>
    <property type="evidence" value="ECO:0007669"/>
    <property type="project" value="TreeGrafter"/>
</dbReference>
<dbReference type="GO" id="GO:0001522">
    <property type="term" value="P:pseudouridine synthesis"/>
    <property type="evidence" value="ECO:0007669"/>
    <property type="project" value="InterPro"/>
</dbReference>
<protein>
    <submittedName>
        <fullName evidence="5">Pseudouridine synthase</fullName>
    </submittedName>
</protein>
<evidence type="ECO:0000256" key="2">
    <source>
        <dbReference type="ARBA" id="ARBA00023235"/>
    </source>
</evidence>
<sequence>MSQRPGLHVPAIRLETEKNLGITQRSAAINFGWTGEIRKRYTDFLVNEIRVDGTVLHLHKYEEVKSDKPDTQAQQYPGNGNASANTSGRPDDKPQVHRISENDRQILMGLIGEAIAQRLIDLDEKTQAKTNIPPNGRSVVFDAITDRAARAKVHQEIRRIFHSRIETVANSAGIITATASKSTANRGGARQRNGPQRDNNRSREISQSFEQLGGNYLHFTMYKENKDTMDAINTIARLLKVKASFFGFAGTKDRRAATVQRISVYQQKASDMIWLNTRINNVKVGDFEYAKAPLQLGDHGGNEFIITVKNCQPLPGTEGSVVHRMRMIQRAVECGLAYLKYNGYLNYFGLQRFGTHSIGTHKLGMKLLKSDWEGFIDDVLHVDDHLIQQVLNNTPQTCGTGKELRDNRDDFNRARAITTWKTTKNADKALEVLPKRFSSEYSIIQHLGKNPRDFLGAIQSITRGMRRMYAHAYQSYVWNYVATRRWSKYGSNVVEGDLVVVSSGRSPDGSDAEFSAYDDFEDDNAYAQARSLTAEDVASGQYTIFDVVLPNPGYDVMYPRNDIGDYYVEFMGREENGCLNPYEMRRKHREFSLSGNYRPLIGRFMGEPQYAIKAYCDDLEQMHPTDLDYALHQKEAEKKAVASSVDSWAHFAKNAAAYDDAMATARRRKADAEPAPNGDSVINETWIQTGLNGSDKRVKLARHHQTFDNAVGSEWSSGHSASTAPSLEAEEPGHSTDDVNTMSAEASGGVSLLDTTQDESPRPTTVSDLIPMVRISDEPMPASGMRGVSDTYYRSIGKMPSLDGLGALDSNIQMPVTGGGTAQTPPPGDGALQTGTELINNVALPKLNPVSANPLFSVDDSIDESSIDPKATKIAVILKFQLKVSNYATIVLRELMGTDVE</sequence>
<evidence type="ECO:0000313" key="5">
    <source>
        <dbReference type="EMBL" id="KAK4115220.1"/>
    </source>
</evidence>
<dbReference type="Gene3D" id="3.30.2350.20">
    <property type="entry name" value="TruD, catalytic domain"/>
    <property type="match status" value="3"/>
</dbReference>
<dbReference type="Proteomes" id="UP001302812">
    <property type="component" value="Unassembled WGS sequence"/>
</dbReference>
<dbReference type="InterPro" id="IPR042214">
    <property type="entry name" value="TruD_catalytic"/>
</dbReference>
<dbReference type="SUPFAM" id="SSF55120">
    <property type="entry name" value="Pseudouridine synthase"/>
    <property type="match status" value="1"/>
</dbReference>
<evidence type="ECO:0000313" key="6">
    <source>
        <dbReference type="Proteomes" id="UP001302812"/>
    </source>
</evidence>
<dbReference type="Pfam" id="PF01142">
    <property type="entry name" value="TruD"/>
    <property type="match status" value="1"/>
</dbReference>
<dbReference type="GO" id="GO:0009982">
    <property type="term" value="F:pseudouridine synthase activity"/>
    <property type="evidence" value="ECO:0007669"/>
    <property type="project" value="InterPro"/>
</dbReference>
<keyword evidence="6" id="KW-1185">Reference proteome</keyword>